<dbReference type="Gene3D" id="3.40.50.150">
    <property type="entry name" value="Vaccinia Virus protein VP39"/>
    <property type="match status" value="1"/>
</dbReference>
<dbReference type="Pfam" id="PF03781">
    <property type="entry name" value="FGE-sulfatase"/>
    <property type="match status" value="2"/>
</dbReference>
<dbReference type="Gene3D" id="3.90.1580.10">
    <property type="entry name" value="paralog of FGE (formylglycine-generating enzyme)"/>
    <property type="match status" value="1"/>
</dbReference>
<evidence type="ECO:0000259" key="6">
    <source>
        <dbReference type="Pfam" id="PF12867"/>
    </source>
</evidence>
<dbReference type="Pfam" id="PF12867">
    <property type="entry name" value="DinB_2"/>
    <property type="match status" value="1"/>
</dbReference>
<proteinExistence type="inferred from homology"/>
<dbReference type="SUPFAM" id="SSF56436">
    <property type="entry name" value="C-type lectin-like"/>
    <property type="match status" value="2"/>
</dbReference>
<evidence type="ECO:0000259" key="5">
    <source>
        <dbReference type="Pfam" id="PF03781"/>
    </source>
</evidence>
<keyword evidence="3" id="KW-0408">Iron</keyword>
<feature type="domain" description="Sulfatase-modifying factor enzyme-like" evidence="5">
    <location>
        <begin position="215"/>
        <end position="286"/>
    </location>
</feature>
<dbReference type="InterPro" id="IPR029063">
    <property type="entry name" value="SAM-dependent_MTases_sf"/>
</dbReference>
<evidence type="ECO:0008006" key="9">
    <source>
        <dbReference type="Google" id="ProtNLM"/>
    </source>
</evidence>
<evidence type="ECO:0000256" key="1">
    <source>
        <dbReference type="ARBA" id="ARBA00005310"/>
    </source>
</evidence>
<evidence type="ECO:0000313" key="8">
    <source>
        <dbReference type="Proteomes" id="UP001159405"/>
    </source>
</evidence>
<keyword evidence="2" id="KW-0560">Oxidoreductase</keyword>
<dbReference type="Proteomes" id="UP001159405">
    <property type="component" value="Unassembled WGS sequence"/>
</dbReference>
<gene>
    <name evidence="7" type="ORF">PLOB_00031029</name>
</gene>
<dbReference type="PANTHER" id="PTHR23150:SF26">
    <property type="entry name" value="GENERIC METHYLTRANSFERASE"/>
    <property type="match status" value="1"/>
</dbReference>
<dbReference type="InterPro" id="IPR051043">
    <property type="entry name" value="Sulfatase_Mod_Factor_Kinase"/>
</dbReference>
<name>A0ABN8MV11_9CNID</name>
<feature type="domain" description="DinB-like" evidence="6">
    <location>
        <begin position="32"/>
        <end position="171"/>
    </location>
</feature>
<keyword evidence="8" id="KW-1185">Reference proteome</keyword>
<evidence type="ECO:0000313" key="7">
    <source>
        <dbReference type="EMBL" id="CAH3036521.1"/>
    </source>
</evidence>
<accession>A0ABN8MV11</accession>
<evidence type="ECO:0000256" key="4">
    <source>
        <dbReference type="ARBA" id="ARBA00037882"/>
    </source>
</evidence>
<protein>
    <recommendedName>
        <fullName evidence="9">5-histidylcysteine sulfoxide synthase</fullName>
    </recommendedName>
</protein>
<evidence type="ECO:0000256" key="3">
    <source>
        <dbReference type="ARBA" id="ARBA00023004"/>
    </source>
</evidence>
<dbReference type="InterPro" id="IPR027577">
    <property type="entry name" value="OvoA_Nterm"/>
</dbReference>
<dbReference type="PANTHER" id="PTHR23150">
    <property type="entry name" value="SULFATASE MODIFYING FACTOR 1, 2"/>
    <property type="match status" value="1"/>
</dbReference>
<dbReference type="InterPro" id="IPR042095">
    <property type="entry name" value="SUMF_sf"/>
</dbReference>
<dbReference type="InterPro" id="IPR016187">
    <property type="entry name" value="CTDL_fold"/>
</dbReference>
<dbReference type="InterPro" id="IPR005532">
    <property type="entry name" value="SUMF_dom"/>
</dbReference>
<comment type="pathway">
    <text evidence="4">Amino-acid biosynthesis; ergothioneine biosynthesis.</text>
</comment>
<evidence type="ECO:0000256" key="2">
    <source>
        <dbReference type="ARBA" id="ARBA00023002"/>
    </source>
</evidence>
<comment type="similarity">
    <text evidence="1">Belongs to the sulfatase-modifying factor family.</text>
</comment>
<comment type="caution">
    <text evidence="7">The sequence shown here is derived from an EMBL/GenBank/DDBJ whole genome shotgun (WGS) entry which is preliminary data.</text>
</comment>
<organism evidence="7 8">
    <name type="scientific">Porites lobata</name>
    <dbReference type="NCBI Taxonomy" id="104759"/>
    <lineage>
        <taxon>Eukaryota</taxon>
        <taxon>Metazoa</taxon>
        <taxon>Cnidaria</taxon>
        <taxon>Anthozoa</taxon>
        <taxon>Hexacorallia</taxon>
        <taxon>Scleractinia</taxon>
        <taxon>Fungiina</taxon>
        <taxon>Poritidae</taxon>
        <taxon>Porites</taxon>
    </lineage>
</organism>
<dbReference type="SUPFAM" id="SSF53335">
    <property type="entry name" value="S-adenosyl-L-methionine-dependent methyltransferases"/>
    <property type="match status" value="1"/>
</dbReference>
<dbReference type="EMBL" id="CALNXK010000004">
    <property type="protein sequence ID" value="CAH3036521.1"/>
    <property type="molecule type" value="Genomic_DNA"/>
</dbReference>
<reference evidence="7 8" key="1">
    <citation type="submission" date="2022-05" db="EMBL/GenBank/DDBJ databases">
        <authorList>
            <consortium name="Genoscope - CEA"/>
            <person name="William W."/>
        </authorList>
    </citation>
    <scope>NUCLEOTIDE SEQUENCE [LARGE SCALE GENOMIC DNA]</scope>
</reference>
<sequence length="815" mass="92239">MAVFQPSGKHVLRSMKPCDLSSCSKSEIKAYFENSFDLYETLFKALKDESAFYKCPDRLRLPLIFYFGHTAAVYVNKLVLGGLLKERINFEYETLFETGVDEMSWDDTENYRMGGSFVWPTVAKVAEYRKKVRKAILDVIDNTPLELPVTQESKWWAVFMGFEHERIHFETSSVLIRQMPLELVRKPLGWKDGPITAGDPVSSNPLIEIAEQSVSLGKPENFPSYGWDNEYGQWNVKVPSFKASKYLITNREYLEFVNSGEYENSKYWTKEGWRWKQFRQIHHPSFWVCSNQCKSGGGSDLATYSHCNLGLTDVNHNPLLGNGVLNGISNGSINGDHHDGFSNGVLNGHGNGTVNGAMNGTYVQNGSPNGHVENGDHDELECPYKYRAMFEVIDMPMDWPAEVNYHEAKAYCTWKGPEFRLPTEAEHHLIRGPQESPLVGTSCDIIYQDKIEANINMAYGSSTPVNMYPPTQAGFCDVFGNVWEWVEDHFNGFCEFKSHMLYDDFSSPCFDGRHNMIMGGSWVSTGDEASRFARFAFRRHFFQHLGFRLAQSVSNSPPVRLVGTPVFVLGVGVEENPISLPGIGDSEIYVNTVNTQYHDDAEDFLYSEVLSNYGDLLGVESDADCCEQLAEICKEAIHKHNGCPVKKALDIMCSVGRFSYELSKSLSEVIAIDHSGRLLDAAMKIQQGKSLEIKGARDLSFVNISLDEIKANVDRVLFQQFTWLPNEIGVYDLIVMLSLQRLSNPKAWLVRLWEIMNSGGILIIKTNVSWDLESLKAVLGTRFELLETRLVSSKREGLRKSDMCHSSVTIWRLMH</sequence>
<feature type="domain" description="Sulfatase-modifying factor enzyme-like" evidence="5">
    <location>
        <begin position="393"/>
        <end position="550"/>
    </location>
</feature>
<dbReference type="NCBIfam" id="TIGR04344">
    <property type="entry name" value="ovoA_Nterm"/>
    <property type="match status" value="1"/>
</dbReference>
<dbReference type="InterPro" id="IPR024775">
    <property type="entry name" value="DinB-like"/>
</dbReference>